<evidence type="ECO:0000313" key="2">
    <source>
        <dbReference type="EMBL" id="SHG54204.1"/>
    </source>
</evidence>
<evidence type="ECO:0000256" key="1">
    <source>
        <dbReference type="SAM" id="SignalP"/>
    </source>
</evidence>
<feature type="chain" id="PRO_5013359286" description="DUF4878 domain-containing protein" evidence="1">
    <location>
        <begin position="23"/>
        <end position="122"/>
    </location>
</feature>
<keyword evidence="1" id="KW-0732">Signal</keyword>
<gene>
    <name evidence="2" type="ORF">SAMN05444148_0383</name>
</gene>
<dbReference type="Proteomes" id="UP000184522">
    <property type="component" value="Unassembled WGS sequence"/>
</dbReference>
<dbReference type="EMBL" id="FQWS01000001">
    <property type="protein sequence ID" value="SHG54204.1"/>
    <property type="molecule type" value="Genomic_DNA"/>
</dbReference>
<dbReference type="PROSITE" id="PS51257">
    <property type="entry name" value="PROKAR_LIPOPROTEIN"/>
    <property type="match status" value="1"/>
</dbReference>
<feature type="signal peptide" evidence="1">
    <location>
        <begin position="1"/>
        <end position="22"/>
    </location>
</feature>
<evidence type="ECO:0008006" key="4">
    <source>
        <dbReference type="Google" id="ProtNLM"/>
    </source>
</evidence>
<proteinExistence type="predicted"/>
<name>A0A1M5KMZ8_9FLAO</name>
<sequence length="122" mass="13668">MKKIVFYLLTLAMLSCSQGQLSHIDTAKVVVESFYQKDNNKLKKHTTEESYAAFMSIQTVMASGDSAVGASNFKVLQETVDGDIAWVQFSTSYEEAPEIFKLVNEDGQWKVTEKGVKEKSPF</sequence>
<protein>
    <recommendedName>
        <fullName evidence="4">DUF4878 domain-containing protein</fullName>
    </recommendedName>
</protein>
<dbReference type="STRING" id="1089305.SAMN05444148_0383"/>
<keyword evidence="3" id="KW-1185">Reference proteome</keyword>
<accession>A0A1M5KMZ8</accession>
<dbReference type="AlphaFoldDB" id="A0A1M5KMZ8"/>
<dbReference type="OrthoDB" id="1449606at2"/>
<evidence type="ECO:0000313" key="3">
    <source>
        <dbReference type="Proteomes" id="UP000184522"/>
    </source>
</evidence>
<organism evidence="2 3">
    <name type="scientific">Winogradskyella jejuensis</name>
    <dbReference type="NCBI Taxonomy" id="1089305"/>
    <lineage>
        <taxon>Bacteria</taxon>
        <taxon>Pseudomonadati</taxon>
        <taxon>Bacteroidota</taxon>
        <taxon>Flavobacteriia</taxon>
        <taxon>Flavobacteriales</taxon>
        <taxon>Flavobacteriaceae</taxon>
        <taxon>Winogradskyella</taxon>
    </lineage>
</organism>
<reference evidence="3" key="1">
    <citation type="submission" date="2016-11" db="EMBL/GenBank/DDBJ databases">
        <authorList>
            <person name="Varghese N."/>
            <person name="Submissions S."/>
        </authorList>
    </citation>
    <scope>NUCLEOTIDE SEQUENCE [LARGE SCALE GENOMIC DNA]</scope>
    <source>
        <strain evidence="3">DSM 25330</strain>
    </source>
</reference>